<dbReference type="EMBL" id="JAAIUW010000004">
    <property type="protein sequence ID" value="KAF7836645.1"/>
    <property type="molecule type" value="Genomic_DNA"/>
</dbReference>
<evidence type="ECO:0000259" key="2">
    <source>
        <dbReference type="SMART" id="SM00568"/>
    </source>
</evidence>
<protein>
    <submittedName>
        <fullName evidence="3">GEM-like protein 1</fullName>
    </submittedName>
</protein>
<dbReference type="SMART" id="SM00568">
    <property type="entry name" value="GRAM"/>
    <property type="match status" value="1"/>
</dbReference>
<dbReference type="Proteomes" id="UP000634136">
    <property type="component" value="Unassembled WGS sequence"/>
</dbReference>
<dbReference type="InterPro" id="IPR037848">
    <property type="entry name" value="GEM-like"/>
</dbReference>
<organism evidence="3 4">
    <name type="scientific">Senna tora</name>
    <dbReference type="NCBI Taxonomy" id="362788"/>
    <lineage>
        <taxon>Eukaryota</taxon>
        <taxon>Viridiplantae</taxon>
        <taxon>Streptophyta</taxon>
        <taxon>Embryophyta</taxon>
        <taxon>Tracheophyta</taxon>
        <taxon>Spermatophyta</taxon>
        <taxon>Magnoliopsida</taxon>
        <taxon>eudicotyledons</taxon>
        <taxon>Gunneridae</taxon>
        <taxon>Pentapetalae</taxon>
        <taxon>rosids</taxon>
        <taxon>fabids</taxon>
        <taxon>Fabales</taxon>
        <taxon>Fabaceae</taxon>
        <taxon>Caesalpinioideae</taxon>
        <taxon>Cassia clade</taxon>
        <taxon>Senna</taxon>
    </lineage>
</organism>
<comment type="similarity">
    <text evidence="1">Belongs to the GEM family.</text>
</comment>
<feature type="domain" description="GRAM" evidence="2">
    <location>
        <begin position="135"/>
        <end position="213"/>
    </location>
</feature>
<gene>
    <name evidence="3" type="ORF">G2W53_011504</name>
</gene>
<comment type="caution">
    <text evidence="3">The sequence shown here is derived from an EMBL/GenBank/DDBJ whole genome shotgun (WGS) entry which is preliminary data.</text>
</comment>
<dbReference type="InterPro" id="IPR011993">
    <property type="entry name" value="PH-like_dom_sf"/>
</dbReference>
<reference evidence="3" key="1">
    <citation type="submission" date="2020-09" db="EMBL/GenBank/DDBJ databases">
        <title>Genome-Enabled Discovery of Anthraquinone Biosynthesis in Senna tora.</title>
        <authorList>
            <person name="Kang S.-H."/>
            <person name="Pandey R.P."/>
            <person name="Lee C.-M."/>
            <person name="Sim J.-S."/>
            <person name="Jeong J.-T."/>
            <person name="Choi B.-S."/>
            <person name="Jung M."/>
            <person name="Ginzburg D."/>
            <person name="Zhao K."/>
            <person name="Won S.Y."/>
            <person name="Oh T.-J."/>
            <person name="Yu Y."/>
            <person name="Kim N.-H."/>
            <person name="Lee O.R."/>
            <person name="Lee T.-H."/>
            <person name="Bashyal P."/>
            <person name="Kim T.-S."/>
            <person name="Lee W.-H."/>
            <person name="Kawkins C."/>
            <person name="Kim C.-K."/>
            <person name="Kim J.S."/>
            <person name="Ahn B.O."/>
            <person name="Rhee S.Y."/>
            <person name="Sohng J.K."/>
        </authorList>
    </citation>
    <scope>NUCLEOTIDE SEQUENCE</scope>
    <source>
        <tissue evidence="3">Leaf</tissue>
    </source>
</reference>
<proteinExistence type="inferred from homology"/>
<evidence type="ECO:0000256" key="1">
    <source>
        <dbReference type="ARBA" id="ARBA00009414"/>
    </source>
</evidence>
<accession>A0A834X1E6</accession>
<name>A0A834X1E6_9FABA</name>
<dbReference type="OrthoDB" id="1876989at2759"/>
<dbReference type="PANTHER" id="PTHR31969">
    <property type="entry name" value="GEM-LIKE PROTEIN 2"/>
    <property type="match status" value="1"/>
</dbReference>
<dbReference type="Pfam" id="PF02893">
    <property type="entry name" value="GRAM"/>
    <property type="match status" value="1"/>
</dbReference>
<dbReference type="Gene3D" id="2.30.29.30">
    <property type="entry name" value="Pleckstrin-homology domain (PH domain)/Phosphotyrosine-binding domain (PTB)"/>
    <property type="match status" value="1"/>
</dbReference>
<evidence type="ECO:0000313" key="3">
    <source>
        <dbReference type="EMBL" id="KAF7836645.1"/>
    </source>
</evidence>
<evidence type="ECO:0000313" key="4">
    <source>
        <dbReference type="Proteomes" id="UP000634136"/>
    </source>
</evidence>
<sequence>MDDLHREIPIRSSTNPGWSASFNNNNHNPYIHVSPISTSSPHNNGPNPINTICDALHRCGKTVEKATKQAENMADSFWNHNLSVFALSIFCQSSSCALIFDEELGGFRLSSNPADAAMARLVQGTKVLTQGGHDRMFQNTFGILQGEKFLKQYACYISTVSGPIIGTLYISNKRLAFCSDYPLYHYPFSLQGQSIYYKVVVEVDQLSRVTPSTNRLNPLEKYIMVVTVDGYEFIFMGFIAYDKALKTISEALRLYRNQSSQGQSQSQS</sequence>
<dbReference type="AlphaFoldDB" id="A0A834X1E6"/>
<keyword evidence="4" id="KW-1185">Reference proteome</keyword>
<dbReference type="InterPro" id="IPR004182">
    <property type="entry name" value="GRAM"/>
</dbReference>